<dbReference type="RefSeq" id="WP_159368220.1">
    <property type="nucleotide sequence ID" value="NZ_CP047219.1"/>
</dbReference>
<dbReference type="AlphaFoldDB" id="A0A6P1GQ00"/>
<proteinExistence type="predicted"/>
<organism evidence="1 2">
    <name type="scientific">Sphingobium yanoikuyae</name>
    <name type="common">Sphingomonas yanoikuyae</name>
    <dbReference type="NCBI Taxonomy" id="13690"/>
    <lineage>
        <taxon>Bacteria</taxon>
        <taxon>Pseudomonadati</taxon>
        <taxon>Pseudomonadota</taxon>
        <taxon>Alphaproteobacteria</taxon>
        <taxon>Sphingomonadales</taxon>
        <taxon>Sphingomonadaceae</taxon>
        <taxon>Sphingobium</taxon>
    </lineage>
</organism>
<sequence length="223" mass="24742">MTNHSLEAVTREMLIDAALKAVTEKGYTYKRRPGRGLSNTYELTKDKVTKIACVRTTKDRAIAFVPQEGGKRWKTLSDSDLVLVSAIDSREEPRFIEVYLFDATEVTQRFDASHKVRIKNGHKVEDDYGMWVPLDKADDTVPSQAGHGLAADFPPIADYNIDDLLEDGDAGEALAEEVVHTPDAARAFDLKTVAEVLTFSREKIAVLTGMPIEGIKLDLKMGM</sequence>
<protein>
    <submittedName>
        <fullName evidence="1">Uncharacterized protein</fullName>
    </submittedName>
</protein>
<dbReference type="Proteomes" id="UP000464086">
    <property type="component" value="Plasmid unnamed1"/>
</dbReference>
<reference evidence="1 2" key="1">
    <citation type="submission" date="2019-12" db="EMBL/GenBank/DDBJ databases">
        <title>Functional and genomic insights into the Sphingobium yanoikuyae YC-JY1, a bacterium efficiently degrading bisphenol A.</title>
        <authorList>
            <person name="Jia Y."/>
            <person name="Li X."/>
            <person name="Wang J."/>
            <person name="Eltoukhy A."/>
            <person name="Lamraoui I."/>
            <person name="Yan Y."/>
        </authorList>
    </citation>
    <scope>NUCLEOTIDE SEQUENCE [LARGE SCALE GENOMIC DNA]</scope>
    <source>
        <strain evidence="1 2">YC-JY1</strain>
        <plasmid evidence="1 2">unnamed1</plasmid>
    </source>
</reference>
<evidence type="ECO:0000313" key="2">
    <source>
        <dbReference type="Proteomes" id="UP000464086"/>
    </source>
</evidence>
<accession>A0A6P1GQ00</accession>
<evidence type="ECO:0000313" key="1">
    <source>
        <dbReference type="EMBL" id="QHD70677.1"/>
    </source>
</evidence>
<geneLocation type="plasmid" evidence="1">
    <name>unnamed1</name>
</geneLocation>
<name>A0A6P1GQ00_SPHYA</name>
<keyword evidence="1" id="KW-0614">Plasmid</keyword>
<dbReference type="EMBL" id="CP047219">
    <property type="protein sequence ID" value="QHD70677.1"/>
    <property type="molecule type" value="Genomic_DNA"/>
</dbReference>
<gene>
    <name evidence="1" type="ORF">GS397_26600</name>
</gene>